<comment type="caution">
    <text evidence="2">The sequence shown here is derived from an EMBL/GenBank/DDBJ whole genome shotgun (WGS) entry which is preliminary data.</text>
</comment>
<gene>
    <name evidence="2" type="ORF">FHR21_002385</name>
</gene>
<organism evidence="2 3">
    <name type="scientific">Sphingopyxis panaciterrulae</name>
    <dbReference type="NCBI Taxonomy" id="462372"/>
    <lineage>
        <taxon>Bacteria</taxon>
        <taxon>Pseudomonadati</taxon>
        <taxon>Pseudomonadota</taxon>
        <taxon>Alphaproteobacteria</taxon>
        <taxon>Sphingomonadales</taxon>
        <taxon>Sphingomonadaceae</taxon>
        <taxon>Sphingopyxis</taxon>
    </lineage>
</organism>
<dbReference type="Proteomes" id="UP000537161">
    <property type="component" value="Unassembled WGS sequence"/>
</dbReference>
<proteinExistence type="predicted"/>
<dbReference type="AlphaFoldDB" id="A0A7W9EQV6"/>
<reference evidence="2 3" key="1">
    <citation type="submission" date="2020-08" db="EMBL/GenBank/DDBJ databases">
        <title>Genomic Encyclopedia of Type Strains, Phase IV (KMG-IV): sequencing the most valuable type-strain genomes for metagenomic binning, comparative biology and taxonomic classification.</title>
        <authorList>
            <person name="Goeker M."/>
        </authorList>
    </citation>
    <scope>NUCLEOTIDE SEQUENCE [LARGE SCALE GENOMIC DNA]</scope>
    <source>
        <strain evidence="2 3">DSM 27163</strain>
    </source>
</reference>
<evidence type="ECO:0000313" key="3">
    <source>
        <dbReference type="Proteomes" id="UP000537161"/>
    </source>
</evidence>
<name>A0A7W9EQV6_9SPHN</name>
<dbReference type="Gene3D" id="3.40.50.720">
    <property type="entry name" value="NAD(P)-binding Rossmann-like Domain"/>
    <property type="match status" value="1"/>
</dbReference>
<dbReference type="PANTHER" id="PTHR43574">
    <property type="entry name" value="EPIMERASE-RELATED"/>
    <property type="match status" value="1"/>
</dbReference>
<sequence>MVLERLRSATHILSSVPPDGTFDPVLASYGDAIAVAPATWVGYLSSAGVYGDTGGAWVDEGAPVKGRRADRNAADAAWCTLRGTFYNFRLPGIYGPGRSMLDRIRAGTAHRIDLPGQVFSRIHVDDIADGVIASFAGPPGTYNLADDEPVHRNRLIEWGCALLGAPLPPLQSLDDAGLSPAARAFYSENRRVANGKAKRLLGWTPRYPSYREGLVTCV</sequence>
<protein>
    <submittedName>
        <fullName evidence="2">Nucleoside-diphosphate-sugar epimerase</fullName>
    </submittedName>
</protein>
<dbReference type="SUPFAM" id="SSF51735">
    <property type="entry name" value="NAD(P)-binding Rossmann-fold domains"/>
    <property type="match status" value="1"/>
</dbReference>
<keyword evidence="1" id="KW-0520">NAD</keyword>
<keyword evidence="3" id="KW-1185">Reference proteome</keyword>
<evidence type="ECO:0000313" key="2">
    <source>
        <dbReference type="EMBL" id="MBB5707023.1"/>
    </source>
</evidence>
<dbReference type="EMBL" id="JACIJH010000007">
    <property type="protein sequence ID" value="MBB5707023.1"/>
    <property type="molecule type" value="Genomic_DNA"/>
</dbReference>
<accession>A0A7W9EQV6</accession>
<evidence type="ECO:0000256" key="1">
    <source>
        <dbReference type="ARBA" id="ARBA00023027"/>
    </source>
</evidence>
<dbReference type="InterPro" id="IPR036291">
    <property type="entry name" value="NAD(P)-bd_dom_sf"/>
</dbReference>